<evidence type="ECO:0000256" key="7">
    <source>
        <dbReference type="ARBA" id="ARBA00022643"/>
    </source>
</evidence>
<dbReference type="OrthoDB" id="276388at2759"/>
<keyword evidence="11" id="KW-0067">ATP-binding</keyword>
<comment type="caution">
    <text evidence="16">The sequence shown here is derived from an EMBL/GenBank/DDBJ whole genome shotgun (WGS) entry which is preliminary data.</text>
</comment>
<proteinExistence type="inferred from homology"/>
<dbReference type="Proteomes" id="UP000256645">
    <property type="component" value="Unassembled WGS sequence"/>
</dbReference>
<evidence type="ECO:0000256" key="8">
    <source>
        <dbReference type="ARBA" id="ARBA00022679"/>
    </source>
</evidence>
<dbReference type="GO" id="GO:0005739">
    <property type="term" value="C:mitochondrion"/>
    <property type="evidence" value="ECO:0007669"/>
    <property type="project" value="TreeGrafter"/>
</dbReference>
<gene>
    <name evidence="16" type="ORF">BP6252_06463</name>
</gene>
<dbReference type="Pfam" id="PF01687">
    <property type="entry name" value="Flavokinase"/>
    <property type="match status" value="1"/>
</dbReference>
<keyword evidence="6" id="KW-0285">Flavoprotein</keyword>
<evidence type="ECO:0000256" key="3">
    <source>
        <dbReference type="ARBA" id="ARBA00010108"/>
    </source>
</evidence>
<comment type="function">
    <text evidence="1">Catalyzes the phosphorylation of riboflavin (vitamin B2) to form flavin mononucleotide (FMN) coenzyme.</text>
</comment>
<dbReference type="GO" id="GO:0008531">
    <property type="term" value="F:riboflavin kinase activity"/>
    <property type="evidence" value="ECO:0007669"/>
    <property type="project" value="UniProtKB-EC"/>
</dbReference>
<dbReference type="SUPFAM" id="SSF82114">
    <property type="entry name" value="Riboflavin kinase-like"/>
    <property type="match status" value="1"/>
</dbReference>
<dbReference type="InterPro" id="IPR023465">
    <property type="entry name" value="Riboflavin_kinase_dom_sf"/>
</dbReference>
<dbReference type="InterPro" id="IPR023468">
    <property type="entry name" value="Riboflavin_kinase"/>
</dbReference>
<dbReference type="EC" id="2.7.1.26" evidence="4"/>
<evidence type="ECO:0000256" key="2">
    <source>
        <dbReference type="ARBA" id="ARBA00005201"/>
    </source>
</evidence>
<evidence type="ECO:0000256" key="1">
    <source>
        <dbReference type="ARBA" id="ARBA00003572"/>
    </source>
</evidence>
<dbReference type="PANTHER" id="PTHR22749:SF6">
    <property type="entry name" value="RIBOFLAVIN KINASE"/>
    <property type="match status" value="1"/>
</dbReference>
<dbReference type="GO" id="GO:0009398">
    <property type="term" value="P:FMN biosynthetic process"/>
    <property type="evidence" value="ECO:0007669"/>
    <property type="project" value="UniProtKB-UniPathway"/>
</dbReference>
<dbReference type="GO" id="GO:0009231">
    <property type="term" value="P:riboflavin biosynthetic process"/>
    <property type="evidence" value="ECO:0007669"/>
    <property type="project" value="InterPro"/>
</dbReference>
<comment type="catalytic activity">
    <reaction evidence="13">
        <text>riboflavin + ATP = FMN + ADP + H(+)</text>
        <dbReference type="Rhea" id="RHEA:14357"/>
        <dbReference type="ChEBI" id="CHEBI:15378"/>
        <dbReference type="ChEBI" id="CHEBI:30616"/>
        <dbReference type="ChEBI" id="CHEBI:57986"/>
        <dbReference type="ChEBI" id="CHEBI:58210"/>
        <dbReference type="ChEBI" id="CHEBI:456216"/>
        <dbReference type="EC" id="2.7.1.26"/>
    </reaction>
</comment>
<comment type="similarity">
    <text evidence="3">Belongs to the flavokinase family.</text>
</comment>
<sequence>MGREDRPTIIGEDSGPSPPFPLRMKGEVVSGFGRGSKELGIPTANIPVEGVPWIETADSGVYFGWAGIKLPSDHPDLARAPSSPYLPTASLEQGYRIFPMVMSIGYNPFYKNTVRSAEVHVLHKFEKDFYGSPMAISILGYIRPELDYVDVESLIKDIQFDCEVATKSLERENWQKGAGDGYLWGEEKP</sequence>
<evidence type="ECO:0000256" key="9">
    <source>
        <dbReference type="ARBA" id="ARBA00022741"/>
    </source>
</evidence>
<dbReference type="InterPro" id="IPR015865">
    <property type="entry name" value="Riboflavin_kinase_bac/euk"/>
</dbReference>
<dbReference type="AlphaFoldDB" id="A0A3D8RNE8"/>
<evidence type="ECO:0000256" key="11">
    <source>
        <dbReference type="ARBA" id="ARBA00022840"/>
    </source>
</evidence>
<evidence type="ECO:0000259" key="15">
    <source>
        <dbReference type="SMART" id="SM00904"/>
    </source>
</evidence>
<evidence type="ECO:0000256" key="13">
    <source>
        <dbReference type="ARBA" id="ARBA00047880"/>
    </source>
</evidence>
<accession>A0A3D8RNE8</accession>
<dbReference type="Gene3D" id="2.40.30.30">
    <property type="entry name" value="Riboflavin kinase-like"/>
    <property type="match status" value="1"/>
</dbReference>
<evidence type="ECO:0000256" key="4">
    <source>
        <dbReference type="ARBA" id="ARBA00012105"/>
    </source>
</evidence>
<feature type="domain" description="Riboflavin kinase" evidence="15">
    <location>
        <begin position="17"/>
        <end position="170"/>
    </location>
</feature>
<keyword evidence="8" id="KW-0808">Transferase</keyword>
<protein>
    <recommendedName>
        <fullName evidence="5">Riboflavin kinase</fullName>
        <ecNumber evidence="4">2.7.1.26</ecNumber>
    </recommendedName>
    <alternativeName>
        <fullName evidence="12">Flavin mononucleotide kinase 1</fullName>
    </alternativeName>
</protein>
<organism evidence="16 17">
    <name type="scientific">Coleophoma cylindrospora</name>
    <dbReference type="NCBI Taxonomy" id="1849047"/>
    <lineage>
        <taxon>Eukaryota</taxon>
        <taxon>Fungi</taxon>
        <taxon>Dikarya</taxon>
        <taxon>Ascomycota</taxon>
        <taxon>Pezizomycotina</taxon>
        <taxon>Leotiomycetes</taxon>
        <taxon>Helotiales</taxon>
        <taxon>Dermateaceae</taxon>
        <taxon>Coleophoma</taxon>
    </lineage>
</organism>
<dbReference type="SMART" id="SM00904">
    <property type="entry name" value="Flavokinase"/>
    <property type="match status" value="1"/>
</dbReference>
<dbReference type="UniPathway" id="UPA00276">
    <property type="reaction ID" value="UER00406"/>
</dbReference>
<evidence type="ECO:0000313" key="17">
    <source>
        <dbReference type="Proteomes" id="UP000256645"/>
    </source>
</evidence>
<reference evidence="16 17" key="1">
    <citation type="journal article" date="2018" name="IMA Fungus">
        <title>IMA Genome-F 9: Draft genome sequence of Annulohypoxylon stygium, Aspergillus mulundensis, Berkeleyomyces basicola (syn. Thielaviopsis basicola), Ceratocystis smalleyi, two Cercospora beticola strains, Coleophoma cylindrospora, Fusarium fracticaudum, Phialophora cf. hyalina, and Morchella septimelata.</title>
        <authorList>
            <person name="Wingfield B.D."/>
            <person name="Bills G.F."/>
            <person name="Dong Y."/>
            <person name="Huang W."/>
            <person name="Nel W.J."/>
            <person name="Swalarsk-Parry B.S."/>
            <person name="Vaghefi N."/>
            <person name="Wilken P.M."/>
            <person name="An Z."/>
            <person name="de Beer Z.W."/>
            <person name="De Vos L."/>
            <person name="Chen L."/>
            <person name="Duong T.A."/>
            <person name="Gao Y."/>
            <person name="Hammerbacher A."/>
            <person name="Kikkert J.R."/>
            <person name="Li Y."/>
            <person name="Li H."/>
            <person name="Li K."/>
            <person name="Li Q."/>
            <person name="Liu X."/>
            <person name="Ma X."/>
            <person name="Naidoo K."/>
            <person name="Pethybridge S.J."/>
            <person name="Sun J."/>
            <person name="Steenkamp E.T."/>
            <person name="van der Nest M.A."/>
            <person name="van Wyk S."/>
            <person name="Wingfield M.J."/>
            <person name="Xiong C."/>
            <person name="Yue Q."/>
            <person name="Zhang X."/>
        </authorList>
    </citation>
    <scope>NUCLEOTIDE SEQUENCE [LARGE SCALE GENOMIC DNA]</scope>
    <source>
        <strain evidence="16 17">BP6252</strain>
    </source>
</reference>
<evidence type="ECO:0000256" key="14">
    <source>
        <dbReference type="SAM" id="MobiDB-lite"/>
    </source>
</evidence>
<keyword evidence="9" id="KW-0547">Nucleotide-binding</keyword>
<dbReference type="GO" id="GO:0005524">
    <property type="term" value="F:ATP binding"/>
    <property type="evidence" value="ECO:0007669"/>
    <property type="project" value="UniProtKB-KW"/>
</dbReference>
<evidence type="ECO:0000256" key="6">
    <source>
        <dbReference type="ARBA" id="ARBA00022630"/>
    </source>
</evidence>
<keyword evidence="10" id="KW-0418">Kinase</keyword>
<dbReference type="EMBL" id="PDLM01000006">
    <property type="protein sequence ID" value="RDW75321.1"/>
    <property type="molecule type" value="Genomic_DNA"/>
</dbReference>
<dbReference type="PANTHER" id="PTHR22749">
    <property type="entry name" value="RIBOFLAVIN KINASE/FMN ADENYLYLTRANSFERASE"/>
    <property type="match status" value="1"/>
</dbReference>
<keyword evidence="17" id="KW-1185">Reference proteome</keyword>
<dbReference type="STRING" id="1849047.A0A3D8RNE8"/>
<evidence type="ECO:0000256" key="5">
    <source>
        <dbReference type="ARBA" id="ARBA00017394"/>
    </source>
</evidence>
<evidence type="ECO:0000256" key="12">
    <source>
        <dbReference type="ARBA" id="ARBA00029960"/>
    </source>
</evidence>
<feature type="region of interest" description="Disordered" evidence="14">
    <location>
        <begin position="1"/>
        <end position="23"/>
    </location>
</feature>
<evidence type="ECO:0000313" key="16">
    <source>
        <dbReference type="EMBL" id="RDW75321.1"/>
    </source>
</evidence>
<name>A0A3D8RNE8_9HELO</name>
<keyword evidence="7" id="KW-0288">FMN</keyword>
<evidence type="ECO:0000256" key="10">
    <source>
        <dbReference type="ARBA" id="ARBA00022777"/>
    </source>
</evidence>
<comment type="pathway">
    <text evidence="2">Cofactor biosynthesis; FMN biosynthesis; FMN from riboflavin (ATP route): step 1/1.</text>
</comment>